<dbReference type="EMBL" id="JAQIZT010000008">
    <property type="protein sequence ID" value="KAJ6986952.1"/>
    <property type="molecule type" value="Genomic_DNA"/>
</dbReference>
<dbReference type="AlphaFoldDB" id="A0AAD6MKF3"/>
<reference evidence="1" key="1">
    <citation type="journal article" date="2023" name="Mol. Ecol. Resour.">
        <title>Chromosome-level genome assembly of a triploid poplar Populus alba 'Berolinensis'.</title>
        <authorList>
            <person name="Chen S."/>
            <person name="Yu Y."/>
            <person name="Wang X."/>
            <person name="Wang S."/>
            <person name="Zhang T."/>
            <person name="Zhou Y."/>
            <person name="He R."/>
            <person name="Meng N."/>
            <person name="Wang Y."/>
            <person name="Liu W."/>
            <person name="Liu Z."/>
            <person name="Liu J."/>
            <person name="Guo Q."/>
            <person name="Huang H."/>
            <person name="Sederoff R.R."/>
            <person name="Wang G."/>
            <person name="Qu G."/>
            <person name="Chen S."/>
        </authorList>
    </citation>
    <scope>NUCLEOTIDE SEQUENCE</scope>
    <source>
        <strain evidence="1">SC-2020</strain>
    </source>
</reference>
<name>A0AAD6MKF3_9ROSI</name>
<evidence type="ECO:0000313" key="2">
    <source>
        <dbReference type="Proteomes" id="UP001164929"/>
    </source>
</evidence>
<evidence type="ECO:0000313" key="1">
    <source>
        <dbReference type="EMBL" id="KAJ6986952.1"/>
    </source>
</evidence>
<accession>A0AAD6MKF3</accession>
<keyword evidence="2" id="KW-1185">Reference proteome</keyword>
<proteinExistence type="predicted"/>
<protein>
    <submittedName>
        <fullName evidence="1">Uncharacterized protein</fullName>
    </submittedName>
</protein>
<sequence>MRGSPYSFSRAWCNGMLLLSSSLLHLCLPSLRDSVGASLA</sequence>
<gene>
    <name evidence="1" type="ORF">NC653_020246</name>
</gene>
<comment type="caution">
    <text evidence="1">The sequence shown here is derived from an EMBL/GenBank/DDBJ whole genome shotgun (WGS) entry which is preliminary data.</text>
</comment>
<organism evidence="1 2">
    <name type="scientific">Populus alba x Populus x berolinensis</name>
    <dbReference type="NCBI Taxonomy" id="444605"/>
    <lineage>
        <taxon>Eukaryota</taxon>
        <taxon>Viridiplantae</taxon>
        <taxon>Streptophyta</taxon>
        <taxon>Embryophyta</taxon>
        <taxon>Tracheophyta</taxon>
        <taxon>Spermatophyta</taxon>
        <taxon>Magnoliopsida</taxon>
        <taxon>eudicotyledons</taxon>
        <taxon>Gunneridae</taxon>
        <taxon>Pentapetalae</taxon>
        <taxon>rosids</taxon>
        <taxon>fabids</taxon>
        <taxon>Malpighiales</taxon>
        <taxon>Salicaceae</taxon>
        <taxon>Saliceae</taxon>
        <taxon>Populus</taxon>
    </lineage>
</organism>
<dbReference type="Proteomes" id="UP001164929">
    <property type="component" value="Chromosome 8"/>
</dbReference>